<protein>
    <recommendedName>
        <fullName evidence="4">Aspergillopepsin</fullName>
    </recommendedName>
</protein>
<organism evidence="2 3">
    <name type="scientific">Paecilomyces lecythidis</name>
    <dbReference type="NCBI Taxonomy" id="3004212"/>
    <lineage>
        <taxon>Eukaryota</taxon>
        <taxon>Fungi</taxon>
        <taxon>Dikarya</taxon>
        <taxon>Ascomycota</taxon>
        <taxon>Pezizomycotina</taxon>
        <taxon>Eurotiomycetes</taxon>
        <taxon>Eurotiomycetidae</taxon>
        <taxon>Eurotiales</taxon>
        <taxon>Thermoascaceae</taxon>
        <taxon>Paecilomyces</taxon>
    </lineage>
</organism>
<evidence type="ECO:0008006" key="4">
    <source>
        <dbReference type="Google" id="ProtNLM"/>
    </source>
</evidence>
<evidence type="ECO:0000256" key="1">
    <source>
        <dbReference type="SAM" id="SignalP"/>
    </source>
</evidence>
<dbReference type="CDD" id="cd13426">
    <property type="entry name" value="Peptidase_G1"/>
    <property type="match status" value="1"/>
</dbReference>
<dbReference type="EMBL" id="JAVDPF010000070">
    <property type="protein sequence ID" value="KAL1864765.1"/>
    <property type="molecule type" value="Genomic_DNA"/>
</dbReference>
<dbReference type="PRINTS" id="PR00977">
    <property type="entry name" value="SCYTLDPTASE"/>
</dbReference>
<dbReference type="PANTHER" id="PTHR37536">
    <property type="entry name" value="PUTATIVE (AFU_ORTHOLOGUE AFUA_3G02970)-RELATED"/>
    <property type="match status" value="1"/>
</dbReference>
<feature type="chain" id="PRO_5047049755" description="Aspergillopepsin" evidence="1">
    <location>
        <begin position="21"/>
        <end position="265"/>
    </location>
</feature>
<dbReference type="Proteomes" id="UP001583193">
    <property type="component" value="Unassembled WGS sequence"/>
</dbReference>
<keyword evidence="3" id="KW-1185">Reference proteome</keyword>
<keyword evidence="1" id="KW-0732">Signal</keyword>
<sequence length="265" mass="27876">MKFTATILLTSAIWTTNALAAPRAGFGLPLRADGIKNGAVAAEQSTSADVQYGYNWAGVIHTTPPATGTYTAASATFTVPEPTATDDSGDKQGASAWVGIDGGTYRNAILQAGVDFYIEDGTASYDAWYEWYPAYSNDFDLSVTAGDVIVVKVVSSSPSQGVAILENESSGQSATQTLSADPSTATLGGQNVEWMVEDYQSGASDLPLVNFNKVKFSGAQAETSDGQKIGVDNATIYEIRQNGDVLTNVDIISDSEFDVTYQAAQ</sequence>
<reference evidence="2 3" key="1">
    <citation type="journal article" date="2024" name="IMA Fungus">
        <title>IMA Genome - F19 : A genome assembly and annotation guide to empower mycologists, including annotated draft genome sequences of Ceratocystis pirilliformis, Diaporthe australafricana, Fusarium ophioides, Paecilomyces lecythidis, and Sporothrix stenoceras.</title>
        <authorList>
            <person name="Aylward J."/>
            <person name="Wilson A.M."/>
            <person name="Visagie C.M."/>
            <person name="Spraker J."/>
            <person name="Barnes I."/>
            <person name="Buitendag C."/>
            <person name="Ceriani C."/>
            <person name="Del Mar Angel L."/>
            <person name="du Plessis D."/>
            <person name="Fuchs T."/>
            <person name="Gasser K."/>
            <person name="Kramer D."/>
            <person name="Li W."/>
            <person name="Munsamy K."/>
            <person name="Piso A."/>
            <person name="Price J.L."/>
            <person name="Sonnekus B."/>
            <person name="Thomas C."/>
            <person name="van der Nest A."/>
            <person name="van Dijk A."/>
            <person name="van Heerden A."/>
            <person name="van Vuuren N."/>
            <person name="Yilmaz N."/>
            <person name="Duong T.A."/>
            <person name="van der Merwe N.A."/>
            <person name="Wingfield M.J."/>
            <person name="Wingfield B.D."/>
        </authorList>
    </citation>
    <scope>NUCLEOTIDE SEQUENCE [LARGE SCALE GENOMIC DNA]</scope>
    <source>
        <strain evidence="2 3">CMW 18167</strain>
    </source>
</reference>
<dbReference type="SUPFAM" id="SSF49899">
    <property type="entry name" value="Concanavalin A-like lectins/glucanases"/>
    <property type="match status" value="1"/>
</dbReference>
<comment type="caution">
    <text evidence="2">The sequence shown here is derived from an EMBL/GenBank/DDBJ whole genome shotgun (WGS) entry which is preliminary data.</text>
</comment>
<gene>
    <name evidence="2" type="ORF">Plec18167_009653</name>
</gene>
<dbReference type="InterPro" id="IPR038656">
    <property type="entry name" value="Peptidase_G1_sf"/>
</dbReference>
<dbReference type="InterPro" id="IPR013320">
    <property type="entry name" value="ConA-like_dom_sf"/>
</dbReference>
<dbReference type="PANTHER" id="PTHR37536:SF1">
    <property type="entry name" value="ASPERGILLOPEPSIN, PUTAITVE (AFU_ORTHOLOGUE AFUA_7G01200)"/>
    <property type="match status" value="1"/>
</dbReference>
<dbReference type="Gene3D" id="2.60.120.700">
    <property type="entry name" value="Peptidase G1"/>
    <property type="match status" value="1"/>
</dbReference>
<accession>A0ABR3WMV2</accession>
<dbReference type="Pfam" id="PF01828">
    <property type="entry name" value="Peptidase_A4"/>
    <property type="match status" value="1"/>
</dbReference>
<feature type="signal peptide" evidence="1">
    <location>
        <begin position="1"/>
        <end position="20"/>
    </location>
</feature>
<evidence type="ECO:0000313" key="2">
    <source>
        <dbReference type="EMBL" id="KAL1864765.1"/>
    </source>
</evidence>
<evidence type="ECO:0000313" key="3">
    <source>
        <dbReference type="Proteomes" id="UP001583193"/>
    </source>
</evidence>
<name>A0ABR3WMV2_9EURO</name>
<dbReference type="InterPro" id="IPR000250">
    <property type="entry name" value="Peptidase_G1"/>
</dbReference>
<proteinExistence type="predicted"/>